<proteinExistence type="predicted"/>
<sequence length="352" mass="38269">MSVVLHERWFTASRVGFTYIGTVVGAGFASGQEIMQFFTVSGFKSLFAILLVTVLFSWLGIRMMVIGARLQARSYEEFNNYLFGPGVGRWMNGFVGVILFGVTTAMMSGTGALFQEQLGLSFHFGVIVTSLIAFLVIIKGMEGILNVNALVVPCMFAFTLVVGIQGLSGPGLGQFLAMEPMEGARNWVVSAITYAAFNLAMSQSVLIPMGGEIQDEKTLRLGGILGGVGLGVMLLASNFALALKIPEIFQLEIPIALVISTLGDGMKYFFLAVMWGEIFTTLIGNVYGLAANLENWIPVRINTLMALIFILGYVCSLIGFPVFVGYIYPFFGYCGLLTLLLLTFCKYPAIQR</sequence>
<feature type="transmembrane region" description="Helical" evidence="1">
    <location>
        <begin position="268"/>
        <end position="289"/>
    </location>
</feature>
<keyword evidence="1" id="KW-0812">Transmembrane</keyword>
<evidence type="ECO:0008006" key="4">
    <source>
        <dbReference type="Google" id="ProtNLM"/>
    </source>
</evidence>
<reference evidence="3" key="1">
    <citation type="journal article" date="2019" name="Int. J. Syst. Evol. Microbiol.">
        <title>The Global Catalogue of Microorganisms (GCM) 10K type strain sequencing project: providing services to taxonomists for standard genome sequencing and annotation.</title>
        <authorList>
            <consortium name="The Broad Institute Genomics Platform"/>
            <consortium name="The Broad Institute Genome Sequencing Center for Infectious Disease"/>
            <person name="Wu L."/>
            <person name="Ma J."/>
        </authorList>
    </citation>
    <scope>NUCLEOTIDE SEQUENCE [LARGE SCALE GENOMIC DNA]</scope>
    <source>
        <strain evidence="3">S1</strain>
    </source>
</reference>
<evidence type="ECO:0000313" key="3">
    <source>
        <dbReference type="Proteomes" id="UP001597282"/>
    </source>
</evidence>
<protein>
    <recommendedName>
        <fullName evidence="4">Membrane protein YkvI</fullName>
    </recommendedName>
</protein>
<keyword evidence="1" id="KW-0472">Membrane</keyword>
<feature type="transmembrane region" description="Helical" evidence="1">
    <location>
        <begin position="90"/>
        <end position="114"/>
    </location>
</feature>
<accession>A0ABW4CAR6</accession>
<feature type="transmembrane region" description="Helical" evidence="1">
    <location>
        <begin position="219"/>
        <end position="241"/>
    </location>
</feature>
<keyword evidence="1" id="KW-1133">Transmembrane helix</keyword>
<dbReference type="InterPro" id="IPR038728">
    <property type="entry name" value="YkvI-like"/>
</dbReference>
<dbReference type="Proteomes" id="UP001597282">
    <property type="component" value="Unassembled WGS sequence"/>
</dbReference>
<organism evidence="2 3">
    <name type="scientific">Kroppenstedtia sanguinis</name>
    <dbReference type="NCBI Taxonomy" id="1380684"/>
    <lineage>
        <taxon>Bacteria</taxon>
        <taxon>Bacillati</taxon>
        <taxon>Bacillota</taxon>
        <taxon>Bacilli</taxon>
        <taxon>Bacillales</taxon>
        <taxon>Thermoactinomycetaceae</taxon>
        <taxon>Kroppenstedtia</taxon>
    </lineage>
</organism>
<feature type="transmembrane region" description="Helical" evidence="1">
    <location>
        <begin position="145"/>
        <end position="167"/>
    </location>
</feature>
<name>A0ABW4CAR6_9BACL</name>
<feature type="transmembrane region" description="Helical" evidence="1">
    <location>
        <begin position="301"/>
        <end position="324"/>
    </location>
</feature>
<feature type="transmembrane region" description="Helical" evidence="1">
    <location>
        <begin position="187"/>
        <end position="207"/>
    </location>
</feature>
<comment type="caution">
    <text evidence="2">The sequence shown here is derived from an EMBL/GenBank/DDBJ whole genome shotgun (WGS) entry which is preliminary data.</text>
</comment>
<keyword evidence="3" id="KW-1185">Reference proteome</keyword>
<dbReference type="PANTHER" id="PTHR37814:SF1">
    <property type="entry name" value="MEMBRANE PROTEIN"/>
    <property type="match status" value="1"/>
</dbReference>
<evidence type="ECO:0000313" key="2">
    <source>
        <dbReference type="EMBL" id="MFD1427870.1"/>
    </source>
</evidence>
<feature type="transmembrane region" description="Helical" evidence="1">
    <location>
        <begin position="330"/>
        <end position="349"/>
    </location>
</feature>
<dbReference type="EMBL" id="JBHTNU010000014">
    <property type="protein sequence ID" value="MFD1427870.1"/>
    <property type="molecule type" value="Genomic_DNA"/>
</dbReference>
<feature type="transmembrane region" description="Helical" evidence="1">
    <location>
        <begin position="120"/>
        <end position="138"/>
    </location>
</feature>
<evidence type="ECO:0000256" key="1">
    <source>
        <dbReference type="SAM" id="Phobius"/>
    </source>
</evidence>
<dbReference type="PANTHER" id="PTHR37814">
    <property type="entry name" value="CONSERVED MEMBRANE PROTEIN"/>
    <property type="match status" value="1"/>
</dbReference>
<gene>
    <name evidence="2" type="ORF">ACFQ4Y_13255</name>
</gene>
<feature type="transmembrane region" description="Helical" evidence="1">
    <location>
        <begin position="46"/>
        <end position="70"/>
    </location>
</feature>